<dbReference type="EMBL" id="FQWQ01000005">
    <property type="protein sequence ID" value="SHH92492.1"/>
    <property type="molecule type" value="Genomic_DNA"/>
</dbReference>
<feature type="transmembrane region" description="Helical" evidence="7">
    <location>
        <begin position="257"/>
        <end position="281"/>
    </location>
</feature>
<keyword evidence="4 7" id="KW-1133">Transmembrane helix</keyword>
<dbReference type="Proteomes" id="UP000184212">
    <property type="component" value="Unassembled WGS sequence"/>
</dbReference>
<gene>
    <name evidence="8" type="ORF">SAMN04488109_6136</name>
</gene>
<feature type="transmembrane region" description="Helical" evidence="7">
    <location>
        <begin position="192"/>
        <end position="215"/>
    </location>
</feature>
<sequence>MSFGNVSCEGWVDMKKFFTSSWTILKKTVKNFIEDDSFSYASSIAFYTIFSLPAILIIALAIGSTFYEQEVVQRELINQVARLIGRTSALEIEKILLNASIDATSFFAKTVGGITLVFSATTVFISLQSSLNKIWGIKPKPLRGIVKYILNRLLSLAMVISIGFVLLVSLVVDTALVVFQGFLSRILEGLTLYILAAINIVISLGFITLIFGMMFKVLPDAKIKWRDVWVGSFVTTILFTIGKFLIGFYLGNSSFNSAYGAAGSLVVILVWVYYSTVIFLLGAELTSVYAEETGSEITPYDNAVKVQLVELEKDEKNGETVVANTQARHSEEPTHLAADGHEIPHAENTN</sequence>
<feature type="transmembrane region" description="Helical" evidence="7">
    <location>
        <begin position="44"/>
        <end position="67"/>
    </location>
</feature>
<proteinExistence type="predicted"/>
<protein>
    <submittedName>
        <fullName evidence="8">Membrane protein</fullName>
    </submittedName>
</protein>
<keyword evidence="3 7" id="KW-0812">Transmembrane</keyword>
<reference evidence="8 9" key="1">
    <citation type="submission" date="2016-11" db="EMBL/GenBank/DDBJ databases">
        <authorList>
            <person name="Jaros S."/>
            <person name="Januszkiewicz K."/>
            <person name="Wedrychowicz H."/>
        </authorList>
    </citation>
    <scope>NUCLEOTIDE SEQUENCE [LARGE SCALE GENOMIC DNA]</scope>
    <source>
        <strain evidence="8 9">DSM 24574</strain>
    </source>
</reference>
<evidence type="ECO:0000256" key="6">
    <source>
        <dbReference type="SAM" id="MobiDB-lite"/>
    </source>
</evidence>
<evidence type="ECO:0000256" key="1">
    <source>
        <dbReference type="ARBA" id="ARBA00004651"/>
    </source>
</evidence>
<dbReference type="PANTHER" id="PTHR30213">
    <property type="entry name" value="INNER MEMBRANE PROTEIN YHJD"/>
    <property type="match status" value="1"/>
</dbReference>
<dbReference type="NCBIfam" id="TIGR00765">
    <property type="entry name" value="yihY_not_rbn"/>
    <property type="match status" value="1"/>
</dbReference>
<feature type="transmembrane region" description="Helical" evidence="7">
    <location>
        <begin position="148"/>
        <end position="172"/>
    </location>
</feature>
<comment type="subcellular location">
    <subcellularLocation>
        <location evidence="1">Cell membrane</location>
        <topology evidence="1">Multi-pass membrane protein</topology>
    </subcellularLocation>
</comment>
<keyword evidence="9" id="KW-1185">Reference proteome</keyword>
<name>A0A1M5WYR9_9BACT</name>
<evidence type="ECO:0000256" key="4">
    <source>
        <dbReference type="ARBA" id="ARBA00022989"/>
    </source>
</evidence>
<evidence type="ECO:0000313" key="9">
    <source>
        <dbReference type="Proteomes" id="UP000184212"/>
    </source>
</evidence>
<dbReference type="STRING" id="947013.SAMN04488109_6136"/>
<keyword evidence="2" id="KW-1003">Cell membrane</keyword>
<evidence type="ECO:0000313" key="8">
    <source>
        <dbReference type="EMBL" id="SHH92492.1"/>
    </source>
</evidence>
<feature type="region of interest" description="Disordered" evidence="6">
    <location>
        <begin position="325"/>
        <end position="350"/>
    </location>
</feature>
<feature type="compositionally biased region" description="Basic and acidic residues" evidence="6">
    <location>
        <begin position="328"/>
        <end position="350"/>
    </location>
</feature>
<evidence type="ECO:0000256" key="7">
    <source>
        <dbReference type="SAM" id="Phobius"/>
    </source>
</evidence>
<keyword evidence="5 7" id="KW-0472">Membrane</keyword>
<dbReference type="GO" id="GO:0005886">
    <property type="term" value="C:plasma membrane"/>
    <property type="evidence" value="ECO:0007669"/>
    <property type="project" value="UniProtKB-SubCell"/>
</dbReference>
<dbReference type="AlphaFoldDB" id="A0A1M5WYR9"/>
<evidence type="ECO:0000256" key="5">
    <source>
        <dbReference type="ARBA" id="ARBA00023136"/>
    </source>
</evidence>
<feature type="transmembrane region" description="Helical" evidence="7">
    <location>
        <begin position="227"/>
        <end position="251"/>
    </location>
</feature>
<organism evidence="8 9">
    <name type="scientific">Chryseolinea serpens</name>
    <dbReference type="NCBI Taxonomy" id="947013"/>
    <lineage>
        <taxon>Bacteria</taxon>
        <taxon>Pseudomonadati</taxon>
        <taxon>Bacteroidota</taxon>
        <taxon>Cytophagia</taxon>
        <taxon>Cytophagales</taxon>
        <taxon>Fulvivirgaceae</taxon>
        <taxon>Chryseolinea</taxon>
    </lineage>
</organism>
<dbReference type="InterPro" id="IPR017039">
    <property type="entry name" value="Virul_fac_BrkB"/>
</dbReference>
<accession>A0A1M5WYR9</accession>
<evidence type="ECO:0000256" key="2">
    <source>
        <dbReference type="ARBA" id="ARBA00022475"/>
    </source>
</evidence>
<dbReference type="Pfam" id="PF03631">
    <property type="entry name" value="Virul_fac_BrkB"/>
    <property type="match status" value="1"/>
</dbReference>
<evidence type="ECO:0000256" key="3">
    <source>
        <dbReference type="ARBA" id="ARBA00022692"/>
    </source>
</evidence>
<dbReference type="PIRSF" id="PIRSF035875">
    <property type="entry name" value="RNase_BN"/>
    <property type="match status" value="1"/>
</dbReference>
<dbReference type="PANTHER" id="PTHR30213:SF1">
    <property type="entry name" value="INNER MEMBRANE PROTEIN YHJD"/>
    <property type="match status" value="1"/>
</dbReference>